<sequence length="216" mass="22712">MGDLPGAVLFDCDGVLVDSETLVLPLLRDDLATYGLDLSLNEVTEIFVGGTIAGDADQARALGAALPEDWVARFYKKMFAVLAERVEPIPGAGPLVESLIAAGVRLAVASNGPMAKMEITLSRSRLWDRFAPHIYSAHDVARPKPAPDVYLHAAARLGVAPAECVVVEDSASGARAGRAAGMRVIGFARVGQQTELSPYCDAVVRDMGELAGVLGL</sequence>
<dbReference type="PRINTS" id="PR00413">
    <property type="entry name" value="HADHALOGNASE"/>
</dbReference>
<evidence type="ECO:0000256" key="1">
    <source>
        <dbReference type="ARBA" id="ARBA00001946"/>
    </source>
</evidence>
<accession>A0A6I6IP40</accession>
<dbReference type="NCBIfam" id="TIGR01509">
    <property type="entry name" value="HAD-SF-IA-v3"/>
    <property type="match status" value="1"/>
</dbReference>
<dbReference type="Proteomes" id="UP000428330">
    <property type="component" value="Chromosome"/>
</dbReference>
<evidence type="ECO:0000256" key="3">
    <source>
        <dbReference type="ARBA" id="ARBA00022723"/>
    </source>
</evidence>
<dbReference type="SUPFAM" id="SSF56784">
    <property type="entry name" value="HAD-like"/>
    <property type="match status" value="1"/>
</dbReference>
<dbReference type="InterPro" id="IPR051600">
    <property type="entry name" value="Beta-PGM-like"/>
</dbReference>
<dbReference type="KEGG" id="rom:EI983_01205"/>
<dbReference type="InterPro" id="IPR023214">
    <property type="entry name" value="HAD_sf"/>
</dbReference>
<dbReference type="Pfam" id="PF00702">
    <property type="entry name" value="Hydrolase"/>
    <property type="match status" value="1"/>
</dbReference>
<organism evidence="5 6">
    <name type="scientific">Roseovarius faecimaris</name>
    <dbReference type="NCBI Taxonomy" id="2494550"/>
    <lineage>
        <taxon>Bacteria</taxon>
        <taxon>Pseudomonadati</taxon>
        <taxon>Pseudomonadota</taxon>
        <taxon>Alphaproteobacteria</taxon>
        <taxon>Rhodobacterales</taxon>
        <taxon>Roseobacteraceae</taxon>
        <taxon>Roseovarius</taxon>
    </lineage>
</organism>
<dbReference type="Gene3D" id="3.40.50.1000">
    <property type="entry name" value="HAD superfamily/HAD-like"/>
    <property type="match status" value="1"/>
</dbReference>
<dbReference type="Gene3D" id="1.10.150.240">
    <property type="entry name" value="Putative phosphatase, domain 2"/>
    <property type="match status" value="1"/>
</dbReference>
<dbReference type="AlphaFoldDB" id="A0A6I6IP40"/>
<proteinExistence type="inferred from homology"/>
<evidence type="ECO:0000313" key="5">
    <source>
        <dbReference type="EMBL" id="QGX96966.1"/>
    </source>
</evidence>
<keyword evidence="4" id="KW-0460">Magnesium</keyword>
<comment type="cofactor">
    <cofactor evidence="1">
        <name>Mg(2+)</name>
        <dbReference type="ChEBI" id="CHEBI:18420"/>
    </cofactor>
</comment>
<dbReference type="InterPro" id="IPR006439">
    <property type="entry name" value="HAD-SF_hydro_IA"/>
</dbReference>
<dbReference type="PANTHER" id="PTHR46193:SF10">
    <property type="entry name" value="6-PHOSPHOGLUCONATE PHOSPHATASE"/>
    <property type="match status" value="1"/>
</dbReference>
<dbReference type="InterPro" id="IPR023198">
    <property type="entry name" value="PGP-like_dom2"/>
</dbReference>
<dbReference type="RefSeq" id="WP_157705470.1">
    <property type="nucleotide sequence ID" value="NZ_CP034348.1"/>
</dbReference>
<dbReference type="SFLD" id="SFLDG01135">
    <property type="entry name" value="C1.5.6:_HAD__Beta-PGM__Phospha"/>
    <property type="match status" value="1"/>
</dbReference>
<protein>
    <submittedName>
        <fullName evidence="5">HAD family phosphatase</fullName>
    </submittedName>
</protein>
<dbReference type="PANTHER" id="PTHR46193">
    <property type="entry name" value="6-PHOSPHOGLUCONATE PHOSPHATASE"/>
    <property type="match status" value="1"/>
</dbReference>
<reference evidence="6" key="1">
    <citation type="submission" date="2018-12" db="EMBL/GenBank/DDBJ databases">
        <title>Complete genome sequence of Roseovarius sp. MME-070.</title>
        <authorList>
            <person name="Nam Y.-D."/>
            <person name="Kang J."/>
            <person name="Chung W.-H."/>
            <person name="Park Y.S."/>
        </authorList>
    </citation>
    <scope>NUCLEOTIDE SEQUENCE [LARGE SCALE GENOMIC DNA]</scope>
    <source>
        <strain evidence="6">MME-070</strain>
    </source>
</reference>
<dbReference type="SFLD" id="SFLDG01129">
    <property type="entry name" value="C1.5:_HAD__Beta-PGM__Phosphata"/>
    <property type="match status" value="1"/>
</dbReference>
<dbReference type="InterPro" id="IPR036412">
    <property type="entry name" value="HAD-like_sf"/>
</dbReference>
<dbReference type="SFLD" id="SFLDS00003">
    <property type="entry name" value="Haloacid_Dehalogenase"/>
    <property type="match status" value="1"/>
</dbReference>
<dbReference type="EMBL" id="CP034348">
    <property type="protein sequence ID" value="QGX96966.1"/>
    <property type="molecule type" value="Genomic_DNA"/>
</dbReference>
<dbReference type="GO" id="GO:0046872">
    <property type="term" value="F:metal ion binding"/>
    <property type="evidence" value="ECO:0007669"/>
    <property type="project" value="UniProtKB-KW"/>
</dbReference>
<keyword evidence="3" id="KW-0479">Metal-binding</keyword>
<dbReference type="GO" id="GO:0003824">
    <property type="term" value="F:catalytic activity"/>
    <property type="evidence" value="ECO:0007669"/>
    <property type="project" value="UniProtKB-ARBA"/>
</dbReference>
<evidence type="ECO:0000256" key="4">
    <source>
        <dbReference type="ARBA" id="ARBA00022842"/>
    </source>
</evidence>
<evidence type="ECO:0000256" key="2">
    <source>
        <dbReference type="ARBA" id="ARBA00006171"/>
    </source>
</evidence>
<keyword evidence="6" id="KW-1185">Reference proteome</keyword>
<gene>
    <name evidence="5" type="ORF">EI983_01205</name>
</gene>
<dbReference type="OrthoDB" id="9797743at2"/>
<comment type="similarity">
    <text evidence="2">Belongs to the HAD-like hydrolase superfamily. CbbY/CbbZ/Gph/YieH family.</text>
</comment>
<name>A0A6I6IP40_9RHOB</name>
<evidence type="ECO:0000313" key="6">
    <source>
        <dbReference type="Proteomes" id="UP000428330"/>
    </source>
</evidence>